<dbReference type="PANTHER" id="PTHR43236">
    <property type="entry name" value="ANTITOXIN HIGA1"/>
    <property type="match status" value="1"/>
</dbReference>
<feature type="domain" description="IrrE N-terminal-like" evidence="1">
    <location>
        <begin position="35"/>
        <end position="164"/>
    </location>
</feature>
<organism evidence="2 3">
    <name type="scientific">Acinetobacter baumannii</name>
    <dbReference type="NCBI Taxonomy" id="470"/>
    <lineage>
        <taxon>Bacteria</taxon>
        <taxon>Pseudomonadati</taxon>
        <taxon>Pseudomonadota</taxon>
        <taxon>Gammaproteobacteria</taxon>
        <taxon>Moraxellales</taxon>
        <taxon>Moraxellaceae</taxon>
        <taxon>Acinetobacter</taxon>
        <taxon>Acinetobacter calcoaceticus/baumannii complex</taxon>
    </lineage>
</organism>
<dbReference type="EMBL" id="NGEL01000050">
    <property type="protein sequence ID" value="OTM91181.1"/>
    <property type="molecule type" value="Genomic_DNA"/>
</dbReference>
<dbReference type="Gene3D" id="1.10.10.2910">
    <property type="match status" value="1"/>
</dbReference>
<sequence length="276" mass="31366">MPNNSKQFIEKEALQIRQDYDFTNPEIDLFQLGQEIGIEIQTQSQQSHGISGALIRNGNDFIIYYSSSINHIPFQRFSIAHEFGHYFLPEHPDNILKNGAHYSTAGKKSNLKDPFEKEADYFSTCLLMPKPIFESEMYKFNDGMEAIKALANLFNTSLTATALRYIELSTSPAMLIISSKGIVDAVFSTRELSKFGSCLYTKNGAFPQKNIISKDLSQKEVYLSDWLDTDQNIKALEESITLGSYEKTLTVITTSTLYDEIDEETNDEIWEPPSFK</sequence>
<proteinExistence type="predicted"/>
<reference evidence="3" key="1">
    <citation type="submission" date="2017-05" db="EMBL/GenBank/DDBJ databases">
        <authorList>
            <person name="Kreiswirth B."/>
            <person name="Manca C."/>
            <person name="Chen L."/>
            <person name="Evans S."/>
            <person name="Fowler V."/>
            <person name="Patel R."/>
            <person name="Chambers H."/>
            <person name="Bonomo R."/>
            <person name="Paul V."/>
            <person name="Sankar J."/>
            <person name="Gaind R."/>
            <person name="Ray P."/>
            <person name="Gautam V."/>
            <person name="Biswal M."/>
            <person name="Datta S."/>
            <person name="Walia K."/>
            <person name="Adams M."/>
            <person name="Nelson K."/>
            <person name="Sutton G."/>
            <person name="Fouts D."/>
            <person name="Hujer K."/>
            <person name="Hujer A."/>
        </authorList>
    </citation>
    <scope>NUCLEOTIDE SEQUENCE [LARGE SCALE GENOMIC DNA]</scope>
    <source>
        <strain evidence="3">PR350</strain>
    </source>
</reference>
<dbReference type="AlphaFoldDB" id="A0A241ZGI4"/>
<dbReference type="InterPro" id="IPR010359">
    <property type="entry name" value="IrrE_HExxH"/>
</dbReference>
<dbReference type="InterPro" id="IPR052345">
    <property type="entry name" value="Rad_response_metalloprotease"/>
</dbReference>
<name>A0A241ZGI4_ACIBA</name>
<comment type="caution">
    <text evidence="2">The sequence shown here is derived from an EMBL/GenBank/DDBJ whole genome shotgun (WGS) entry which is preliminary data.</text>
</comment>
<accession>A0A241ZGI4</accession>
<gene>
    <name evidence="2" type="ORF">B9X95_05250</name>
</gene>
<evidence type="ECO:0000313" key="2">
    <source>
        <dbReference type="EMBL" id="OTM91181.1"/>
    </source>
</evidence>
<evidence type="ECO:0000313" key="3">
    <source>
        <dbReference type="Proteomes" id="UP000194699"/>
    </source>
</evidence>
<dbReference type="Proteomes" id="UP000194699">
    <property type="component" value="Unassembled WGS sequence"/>
</dbReference>
<protein>
    <recommendedName>
        <fullName evidence="1">IrrE N-terminal-like domain-containing protein</fullName>
    </recommendedName>
</protein>
<dbReference type="RefSeq" id="WP_086249652.1">
    <property type="nucleotide sequence ID" value="NZ_CP113444.1"/>
</dbReference>
<evidence type="ECO:0000259" key="1">
    <source>
        <dbReference type="Pfam" id="PF06114"/>
    </source>
</evidence>
<dbReference type="Pfam" id="PF06114">
    <property type="entry name" value="Peptidase_M78"/>
    <property type="match status" value="1"/>
</dbReference>
<dbReference type="PANTHER" id="PTHR43236:SF2">
    <property type="entry name" value="BLL0069 PROTEIN"/>
    <property type="match status" value="1"/>
</dbReference>